<proteinExistence type="predicted"/>
<feature type="non-terminal residue" evidence="3">
    <location>
        <position position="1"/>
    </location>
</feature>
<sequence length="115" mass="13566">MNIHLTSSFDDLPDLVLFNLFFYFKSGDLIYTFYNYSLRLNQLLYEKRYLTNLNLSNLSLKQFLSICNENTETSIFNENVLKLCINELYSSNNLKILNSNNLFQKLSNLKSIQLI</sequence>
<dbReference type="EMBL" id="CAJOBA010006253">
    <property type="protein sequence ID" value="CAF3767876.1"/>
    <property type="molecule type" value="Genomic_DNA"/>
</dbReference>
<keyword evidence="1" id="KW-0472">Membrane</keyword>
<dbReference type="Proteomes" id="UP000682733">
    <property type="component" value="Unassembled WGS sequence"/>
</dbReference>
<name>A0A8S2ITU8_9BILA</name>
<dbReference type="Proteomes" id="UP000677228">
    <property type="component" value="Unassembled WGS sequence"/>
</dbReference>
<evidence type="ECO:0000256" key="1">
    <source>
        <dbReference type="SAM" id="Phobius"/>
    </source>
</evidence>
<comment type="caution">
    <text evidence="3">The sequence shown here is derived from an EMBL/GenBank/DDBJ whole genome shotgun (WGS) entry which is preliminary data.</text>
</comment>
<accession>A0A8S2ITU8</accession>
<feature type="non-terminal residue" evidence="3">
    <location>
        <position position="115"/>
    </location>
</feature>
<keyword evidence="1" id="KW-1133">Transmembrane helix</keyword>
<keyword evidence="1" id="KW-0812">Transmembrane</keyword>
<evidence type="ECO:0000313" key="3">
    <source>
        <dbReference type="EMBL" id="CAF3767876.1"/>
    </source>
</evidence>
<dbReference type="EMBL" id="CAJNOK010006246">
    <property type="protein sequence ID" value="CAF0998316.1"/>
    <property type="molecule type" value="Genomic_DNA"/>
</dbReference>
<dbReference type="AlphaFoldDB" id="A0A8S2ITU8"/>
<evidence type="ECO:0008006" key="5">
    <source>
        <dbReference type="Google" id="ProtNLM"/>
    </source>
</evidence>
<gene>
    <name evidence="2" type="ORF">OVA965_LOCUS14428</name>
    <name evidence="3" type="ORF">TMI583_LOCUS14431</name>
</gene>
<evidence type="ECO:0000313" key="4">
    <source>
        <dbReference type="Proteomes" id="UP000682733"/>
    </source>
</evidence>
<reference evidence="3" key="1">
    <citation type="submission" date="2021-02" db="EMBL/GenBank/DDBJ databases">
        <authorList>
            <person name="Nowell W R."/>
        </authorList>
    </citation>
    <scope>NUCLEOTIDE SEQUENCE</scope>
</reference>
<feature type="transmembrane region" description="Helical" evidence="1">
    <location>
        <begin position="20"/>
        <end position="38"/>
    </location>
</feature>
<organism evidence="3 4">
    <name type="scientific">Didymodactylos carnosus</name>
    <dbReference type="NCBI Taxonomy" id="1234261"/>
    <lineage>
        <taxon>Eukaryota</taxon>
        <taxon>Metazoa</taxon>
        <taxon>Spiralia</taxon>
        <taxon>Gnathifera</taxon>
        <taxon>Rotifera</taxon>
        <taxon>Eurotatoria</taxon>
        <taxon>Bdelloidea</taxon>
        <taxon>Philodinida</taxon>
        <taxon>Philodinidae</taxon>
        <taxon>Didymodactylos</taxon>
    </lineage>
</organism>
<evidence type="ECO:0000313" key="2">
    <source>
        <dbReference type="EMBL" id="CAF0998316.1"/>
    </source>
</evidence>
<protein>
    <recommendedName>
        <fullName evidence="5">F-box domain-containing protein</fullName>
    </recommendedName>
</protein>